<feature type="domain" description="AMP-dependent synthetase/ligase" evidence="1">
    <location>
        <begin position="126"/>
        <end position="276"/>
    </location>
</feature>
<sequence>MLCHLSSQSYRNNILCLDEQGNTIDFAEFWQDVAGQQQAIAALQQQTWLLWQQDSYQFLVLFFAALLAGKKLILPPHRVASLEQQWAAQQVYFLTWQNIQLDHATVQRRADAIELDDALMAESSICFFTSGSTGVAKQIPRNLKQLLLEVQGLEEHFSLADHAIAVASVSHQHIYGLLFKLLWPLSSGRGFYRKQLAFPEDIVQAQTQLQQRAYANYVVASPAVLKRWGADVRLQRCQLLLSSGGRLPSGVRAEVGHDIVEILGSSETGGIAYRQQDEALWQAFANVKIAAQQEQLLVKTAHAYQQDWIATGDRIDLVGAAQTGSFRLLGRVDRIVKLEEKRISLDEIEHEIQQLAEVEQCHVLLLTHQQRQLLAAVVVLTATARHQLIQEGKAACVKALKHQLQQRLEGIAIPKKWRFLQQLPQNAQAKLSAQQMRDLFVAQDLPVLLTQQTSSDAITLTLEFPPELRCFVGHFPDYPIYPGVGQIAFIQSFAKNHWSDLGACCALEQIKFQKVIQPYALCDLQLQRKHNKIIFSLTQHDDMLASGRLVFQTDALA</sequence>
<dbReference type="RefSeq" id="WP_067557365.1">
    <property type="nucleotide sequence ID" value="NZ_CP016895.1"/>
</dbReference>
<evidence type="ECO:0000313" key="3">
    <source>
        <dbReference type="EMBL" id="AOA59292.1"/>
    </source>
</evidence>
<accession>A0A1B2M278</accession>
<name>A0A1B2M278_9GAMM</name>
<keyword evidence="4" id="KW-1185">Reference proteome</keyword>
<dbReference type="Gene3D" id="3.40.50.12780">
    <property type="entry name" value="N-terminal domain of ligase-like"/>
    <property type="match status" value="1"/>
</dbReference>
<dbReference type="Pfam" id="PF00501">
    <property type="entry name" value="AMP-binding"/>
    <property type="match status" value="1"/>
</dbReference>
<proteinExistence type="predicted"/>
<dbReference type="STRING" id="1789224.BFG52_13635"/>
<dbReference type="Proteomes" id="UP000093391">
    <property type="component" value="Chromosome"/>
</dbReference>
<dbReference type="EMBL" id="CP016895">
    <property type="protein sequence ID" value="AOA59292.1"/>
    <property type="molecule type" value="Genomic_DNA"/>
</dbReference>
<dbReference type="SUPFAM" id="SSF56801">
    <property type="entry name" value="Acetyl-CoA synthetase-like"/>
    <property type="match status" value="1"/>
</dbReference>
<feature type="domain" description="ApeI dehydratase-like" evidence="2">
    <location>
        <begin position="451"/>
        <end position="548"/>
    </location>
</feature>
<evidence type="ECO:0000313" key="4">
    <source>
        <dbReference type="Proteomes" id="UP000093391"/>
    </source>
</evidence>
<dbReference type="InterPro" id="IPR042099">
    <property type="entry name" value="ANL_N_sf"/>
</dbReference>
<protein>
    <submittedName>
        <fullName evidence="3">Acyl-CoA synthetase</fullName>
    </submittedName>
</protein>
<dbReference type="InterPro" id="IPR045851">
    <property type="entry name" value="AMP-bd_C_sf"/>
</dbReference>
<dbReference type="Gene3D" id="3.30.300.30">
    <property type="match status" value="1"/>
</dbReference>
<dbReference type="OrthoDB" id="9787658at2"/>
<dbReference type="PANTHER" id="PTHR45398:SF1">
    <property type="entry name" value="ENZYME, PUTATIVE (JCVI)-RELATED"/>
    <property type="match status" value="1"/>
</dbReference>
<dbReference type="InterPro" id="IPR054545">
    <property type="entry name" value="ApeI-like"/>
</dbReference>
<dbReference type="Gene3D" id="3.10.129.10">
    <property type="entry name" value="Hotdog Thioesterase"/>
    <property type="match status" value="1"/>
</dbReference>
<dbReference type="InterPro" id="IPR000873">
    <property type="entry name" value="AMP-dep_synth/lig_dom"/>
</dbReference>
<gene>
    <name evidence="3" type="ORF">BFG52_13635</name>
</gene>
<dbReference type="InterPro" id="IPR029069">
    <property type="entry name" value="HotDog_dom_sf"/>
</dbReference>
<evidence type="ECO:0000259" key="2">
    <source>
        <dbReference type="Pfam" id="PF22818"/>
    </source>
</evidence>
<dbReference type="SUPFAM" id="SSF54637">
    <property type="entry name" value="Thioesterase/thiol ester dehydrase-isomerase"/>
    <property type="match status" value="1"/>
</dbReference>
<organism evidence="3 4">
    <name type="scientific">Acinetobacter larvae</name>
    <dbReference type="NCBI Taxonomy" id="1789224"/>
    <lineage>
        <taxon>Bacteria</taxon>
        <taxon>Pseudomonadati</taxon>
        <taxon>Pseudomonadota</taxon>
        <taxon>Gammaproteobacteria</taxon>
        <taxon>Moraxellales</taxon>
        <taxon>Moraxellaceae</taxon>
        <taxon>Acinetobacter</taxon>
    </lineage>
</organism>
<dbReference type="AlphaFoldDB" id="A0A1B2M278"/>
<evidence type="ECO:0000259" key="1">
    <source>
        <dbReference type="Pfam" id="PF00501"/>
    </source>
</evidence>
<reference evidence="3 4" key="1">
    <citation type="submission" date="2016-08" db="EMBL/GenBank/DDBJ databases">
        <authorList>
            <person name="Seilhamer J.J."/>
        </authorList>
    </citation>
    <scope>NUCLEOTIDE SEQUENCE [LARGE SCALE GENOMIC DNA]</scope>
    <source>
        <strain evidence="3 4">BRTC-1</strain>
    </source>
</reference>
<dbReference type="KEGG" id="ala:BFG52_13635"/>
<dbReference type="PANTHER" id="PTHR45398">
    <property type="match status" value="1"/>
</dbReference>
<dbReference type="Pfam" id="PF22818">
    <property type="entry name" value="ApeI-like"/>
    <property type="match status" value="1"/>
</dbReference>